<feature type="compositionally biased region" description="Basic residues" evidence="1">
    <location>
        <begin position="1"/>
        <end position="10"/>
    </location>
</feature>
<dbReference type="PANTHER" id="PTHR22306:SF2">
    <property type="entry name" value="CHROMOSOME 7 OPEN READING FRAME 50"/>
    <property type="match status" value="1"/>
</dbReference>
<reference evidence="3 4" key="1">
    <citation type="submission" date="2014-05" db="EMBL/GenBank/DDBJ databases">
        <title>Draft genome sequence of a rare smut relative, Tilletiaria anomala UBC 951.</title>
        <authorList>
            <consortium name="DOE Joint Genome Institute"/>
            <person name="Toome M."/>
            <person name="Kuo A."/>
            <person name="Henrissat B."/>
            <person name="Lipzen A."/>
            <person name="Tritt A."/>
            <person name="Yoshinaga Y."/>
            <person name="Zane M."/>
            <person name="Barry K."/>
            <person name="Grigoriev I.V."/>
            <person name="Spatafora J.W."/>
            <person name="Aimea M.C."/>
        </authorList>
    </citation>
    <scope>NUCLEOTIDE SEQUENCE [LARGE SCALE GENOMIC DNA]</scope>
    <source>
        <strain evidence="3 4">UBC 951</strain>
    </source>
</reference>
<feature type="compositionally biased region" description="Low complexity" evidence="1">
    <location>
        <begin position="435"/>
        <end position="460"/>
    </location>
</feature>
<feature type="region of interest" description="Disordered" evidence="1">
    <location>
        <begin position="265"/>
        <end position="287"/>
    </location>
</feature>
<feature type="compositionally biased region" description="Basic and acidic residues" evidence="1">
    <location>
        <begin position="38"/>
        <end position="52"/>
    </location>
</feature>
<feature type="domain" description="WKF" evidence="2">
    <location>
        <begin position="295"/>
        <end position="314"/>
    </location>
</feature>
<feature type="region of interest" description="Disordered" evidence="1">
    <location>
        <begin position="1"/>
        <end position="249"/>
    </location>
</feature>
<feature type="region of interest" description="Disordered" evidence="1">
    <location>
        <begin position="383"/>
        <end position="416"/>
    </location>
</feature>
<feature type="compositionally biased region" description="Polar residues" evidence="1">
    <location>
        <begin position="134"/>
        <end position="148"/>
    </location>
</feature>
<dbReference type="Pfam" id="PF10180">
    <property type="entry name" value="WKF"/>
    <property type="match status" value="1"/>
</dbReference>
<feature type="compositionally biased region" description="Basic residues" evidence="1">
    <location>
        <begin position="152"/>
        <end position="161"/>
    </location>
</feature>
<evidence type="ECO:0000256" key="1">
    <source>
        <dbReference type="SAM" id="MobiDB-lite"/>
    </source>
</evidence>
<keyword evidence="4" id="KW-1185">Reference proteome</keyword>
<evidence type="ECO:0000259" key="2">
    <source>
        <dbReference type="Pfam" id="PF10180"/>
    </source>
</evidence>
<evidence type="ECO:0000313" key="4">
    <source>
        <dbReference type="Proteomes" id="UP000027361"/>
    </source>
</evidence>
<dbReference type="InParanoid" id="A0A066WFL4"/>
<dbReference type="RefSeq" id="XP_013245430.1">
    <property type="nucleotide sequence ID" value="XM_013389976.1"/>
</dbReference>
<name>A0A066WFL4_TILAU</name>
<gene>
    <name evidence="3" type="ORF">K437DRAFT_253995</name>
</gene>
<feature type="compositionally biased region" description="Low complexity" evidence="1">
    <location>
        <begin position="16"/>
        <end position="37"/>
    </location>
</feature>
<feature type="compositionally biased region" description="Basic residues" evidence="1">
    <location>
        <begin position="85"/>
        <end position="95"/>
    </location>
</feature>
<sequence length="478" mass="49148">MARHRSRKSGTTKVVSTNGAGPTAPAASAAAAASSNSSRDKSEVNENGKSVEEPAVASINEPGQAGEADRDTVAPATEEPQSASKRSRKRSKRKSGNTESVGEDHKLYPPAPKIPKEKEEDGSDSDSDDGSGDQKQINIAGTSTADGETSSKRKRKRKRKSTTGVNQVVECAADTEQNASRTKSKSSPSKSSSIAKQSAPASRPYTSVPPLSSAPDPFSDPQLVQREGGTDAAGEEEEDGPGEQVTSSAQNALAYVIAFAAKDAEVGGNTGGSKADKESSRKKQKTEVAVNGTVSTWRFNKAKQNWLLRHLLNAPSSQTLDESTANASDESSASSAQGAKAAGRGVAIPDEYVPFLGWYFKGIQGNARRVLVNELKQARDAPAHAQVTLSGPGNDSSDAAPSASATAAAPLQGAGSNSSNLAFGDMALSMEASADAAQATTSVAAPTSASAPAAGSAQDVETSRARAKEILAWMGESG</sequence>
<organism evidence="3 4">
    <name type="scientific">Tilletiaria anomala (strain ATCC 24038 / CBS 436.72 / UBC 951)</name>
    <dbReference type="NCBI Taxonomy" id="1037660"/>
    <lineage>
        <taxon>Eukaryota</taxon>
        <taxon>Fungi</taxon>
        <taxon>Dikarya</taxon>
        <taxon>Basidiomycota</taxon>
        <taxon>Ustilaginomycotina</taxon>
        <taxon>Exobasidiomycetes</taxon>
        <taxon>Georgefischeriales</taxon>
        <taxon>Tilletiariaceae</taxon>
        <taxon>Tilletiaria</taxon>
    </lineage>
</organism>
<dbReference type="InterPro" id="IPR019327">
    <property type="entry name" value="WKF"/>
</dbReference>
<dbReference type="AlphaFoldDB" id="A0A066WFL4"/>
<feature type="compositionally biased region" description="Acidic residues" evidence="1">
    <location>
        <begin position="120"/>
        <end position="131"/>
    </location>
</feature>
<dbReference type="HOGENOM" id="CLU_571326_0_0_1"/>
<dbReference type="Proteomes" id="UP000027361">
    <property type="component" value="Unassembled WGS sequence"/>
</dbReference>
<feature type="compositionally biased region" description="Low complexity" evidence="1">
    <location>
        <begin position="395"/>
        <end position="410"/>
    </location>
</feature>
<protein>
    <recommendedName>
        <fullName evidence="2">WKF domain-containing protein</fullName>
    </recommendedName>
</protein>
<evidence type="ECO:0000313" key="3">
    <source>
        <dbReference type="EMBL" id="KDN52591.1"/>
    </source>
</evidence>
<dbReference type="GeneID" id="25263733"/>
<dbReference type="OrthoDB" id="10261563at2759"/>
<dbReference type="EMBL" id="JMSN01000008">
    <property type="protein sequence ID" value="KDN52591.1"/>
    <property type="molecule type" value="Genomic_DNA"/>
</dbReference>
<comment type="caution">
    <text evidence="3">The sequence shown here is derived from an EMBL/GenBank/DDBJ whole genome shotgun (WGS) entry which is preliminary data.</text>
</comment>
<accession>A0A066WFL4</accession>
<feature type="region of interest" description="Disordered" evidence="1">
    <location>
        <begin position="435"/>
        <end position="464"/>
    </location>
</feature>
<feature type="compositionally biased region" description="Low complexity" evidence="1">
    <location>
        <begin position="179"/>
        <end position="202"/>
    </location>
</feature>
<dbReference type="PANTHER" id="PTHR22306">
    <property type="entry name" value="CHROMOSOME 7 OPEN READING FRAME 50"/>
    <property type="match status" value="1"/>
</dbReference>
<proteinExistence type="predicted"/>